<dbReference type="Proteomes" id="UP000324222">
    <property type="component" value="Unassembled WGS sequence"/>
</dbReference>
<protein>
    <submittedName>
        <fullName evidence="2">Uncharacterized protein</fullName>
    </submittedName>
</protein>
<comment type="caution">
    <text evidence="2">The sequence shown here is derived from an EMBL/GenBank/DDBJ whole genome shotgun (WGS) entry which is preliminary data.</text>
</comment>
<keyword evidence="3" id="KW-1185">Reference proteome</keyword>
<accession>A0A5B7JDA3</accession>
<name>A0A5B7JDA3_PORTR</name>
<feature type="region of interest" description="Disordered" evidence="1">
    <location>
        <begin position="45"/>
        <end position="73"/>
    </location>
</feature>
<dbReference type="EMBL" id="VSRR010086058">
    <property type="protein sequence ID" value="MPC90938.1"/>
    <property type="molecule type" value="Genomic_DNA"/>
</dbReference>
<evidence type="ECO:0000313" key="3">
    <source>
        <dbReference type="Proteomes" id="UP000324222"/>
    </source>
</evidence>
<sequence length="73" mass="8236">MVPYSLQLWQDELVSLGAEGRARTRVRWVIIMFLLAPLRGGCDRRHTPTGCRTRVNPASRGVSQRPKMKPSSS</sequence>
<reference evidence="2 3" key="1">
    <citation type="submission" date="2019-05" db="EMBL/GenBank/DDBJ databases">
        <title>Another draft genome of Portunus trituberculatus and its Hox gene families provides insights of decapod evolution.</title>
        <authorList>
            <person name="Jeong J.-H."/>
            <person name="Song I."/>
            <person name="Kim S."/>
            <person name="Choi T."/>
            <person name="Kim D."/>
            <person name="Ryu S."/>
            <person name="Kim W."/>
        </authorList>
    </citation>
    <scope>NUCLEOTIDE SEQUENCE [LARGE SCALE GENOMIC DNA]</scope>
    <source>
        <tissue evidence="2">Muscle</tissue>
    </source>
</reference>
<proteinExistence type="predicted"/>
<evidence type="ECO:0000256" key="1">
    <source>
        <dbReference type="SAM" id="MobiDB-lite"/>
    </source>
</evidence>
<dbReference type="AlphaFoldDB" id="A0A5B7JDA3"/>
<gene>
    <name evidence="2" type="ORF">E2C01_085942</name>
</gene>
<organism evidence="2 3">
    <name type="scientific">Portunus trituberculatus</name>
    <name type="common">Swimming crab</name>
    <name type="synonym">Neptunus trituberculatus</name>
    <dbReference type="NCBI Taxonomy" id="210409"/>
    <lineage>
        <taxon>Eukaryota</taxon>
        <taxon>Metazoa</taxon>
        <taxon>Ecdysozoa</taxon>
        <taxon>Arthropoda</taxon>
        <taxon>Crustacea</taxon>
        <taxon>Multicrustacea</taxon>
        <taxon>Malacostraca</taxon>
        <taxon>Eumalacostraca</taxon>
        <taxon>Eucarida</taxon>
        <taxon>Decapoda</taxon>
        <taxon>Pleocyemata</taxon>
        <taxon>Brachyura</taxon>
        <taxon>Eubrachyura</taxon>
        <taxon>Portunoidea</taxon>
        <taxon>Portunidae</taxon>
        <taxon>Portuninae</taxon>
        <taxon>Portunus</taxon>
    </lineage>
</organism>
<evidence type="ECO:0000313" key="2">
    <source>
        <dbReference type="EMBL" id="MPC90938.1"/>
    </source>
</evidence>